<organism evidence="2 5">
    <name type="scientific">Phytophthora fragariae</name>
    <dbReference type="NCBI Taxonomy" id="53985"/>
    <lineage>
        <taxon>Eukaryota</taxon>
        <taxon>Sar</taxon>
        <taxon>Stramenopiles</taxon>
        <taxon>Oomycota</taxon>
        <taxon>Peronosporomycetes</taxon>
        <taxon>Peronosporales</taxon>
        <taxon>Peronosporaceae</taxon>
        <taxon>Phytophthora</taxon>
    </lineage>
</organism>
<dbReference type="AlphaFoldDB" id="A0A6G0LKW8"/>
<proteinExistence type="predicted"/>
<comment type="caution">
    <text evidence="2">The sequence shown here is derived from an EMBL/GenBank/DDBJ whole genome shotgun (WGS) entry which is preliminary data.</text>
</comment>
<evidence type="ECO:0000313" key="2">
    <source>
        <dbReference type="EMBL" id="KAE9122567.1"/>
    </source>
</evidence>
<evidence type="ECO:0000313" key="3">
    <source>
        <dbReference type="EMBL" id="KAE9242887.1"/>
    </source>
</evidence>
<accession>A0A6G0LKW8</accession>
<feature type="compositionally biased region" description="Basic and acidic residues" evidence="1">
    <location>
        <begin position="1"/>
        <end position="10"/>
    </location>
</feature>
<protein>
    <submittedName>
        <fullName evidence="2">Uncharacterized protein</fullName>
    </submittedName>
</protein>
<feature type="region of interest" description="Disordered" evidence="1">
    <location>
        <begin position="237"/>
        <end position="345"/>
    </location>
</feature>
<feature type="compositionally biased region" description="Gly residues" evidence="1">
    <location>
        <begin position="294"/>
        <end position="310"/>
    </location>
</feature>
<evidence type="ECO:0000313" key="5">
    <source>
        <dbReference type="Proteomes" id="UP000488956"/>
    </source>
</evidence>
<feature type="compositionally biased region" description="Low complexity" evidence="1">
    <location>
        <begin position="237"/>
        <end position="258"/>
    </location>
</feature>
<feature type="region of interest" description="Disordered" evidence="1">
    <location>
        <begin position="1"/>
        <end position="79"/>
    </location>
</feature>
<evidence type="ECO:0000256" key="1">
    <source>
        <dbReference type="SAM" id="MobiDB-lite"/>
    </source>
</evidence>
<reference evidence="4 5" key="1">
    <citation type="submission" date="2018-09" db="EMBL/GenBank/DDBJ databases">
        <title>Genomic investigation of the strawberry pathogen Phytophthora fragariae indicates pathogenicity is determined by transcriptional variation in three key races.</title>
        <authorList>
            <person name="Adams T.M."/>
            <person name="Armitage A.D."/>
            <person name="Sobczyk M.K."/>
            <person name="Bates H.J."/>
            <person name="Dunwell J.M."/>
            <person name="Nellist C.F."/>
            <person name="Harrison R.J."/>
        </authorList>
    </citation>
    <scope>NUCLEOTIDE SEQUENCE [LARGE SCALE GENOMIC DNA]</scope>
    <source>
        <strain evidence="3 4">BC-23</strain>
        <strain evidence="2 5">ONT-3</strain>
    </source>
</reference>
<gene>
    <name evidence="3" type="ORF">PF004_g6403</name>
    <name evidence="2" type="ORF">PF010_g6693</name>
</gene>
<evidence type="ECO:0000313" key="4">
    <source>
        <dbReference type="Proteomes" id="UP000476176"/>
    </source>
</evidence>
<feature type="compositionally biased region" description="Basic and acidic residues" evidence="1">
    <location>
        <begin position="312"/>
        <end position="323"/>
    </location>
</feature>
<dbReference type="Proteomes" id="UP000488956">
    <property type="component" value="Unassembled WGS sequence"/>
</dbReference>
<dbReference type="EMBL" id="QXGC01000258">
    <property type="protein sequence ID" value="KAE9242887.1"/>
    <property type="molecule type" value="Genomic_DNA"/>
</dbReference>
<name>A0A6G0LKW8_9STRA</name>
<sequence>MADSDERLAERTAAMRLDSAPSPSRPADLEILTPNPFERRDDEGQGASDAEMTTASLRPGPRDGRIAAAPALPQPPMYSGRTMQDRLDFMHKYEGYLVKEFSGASPETITEEQWKEYFHQVLVPTFVDYASIDTAMNSLKMQTKWPEPESRMMHLQADMEAILNRFNVTDLAFKHEQRRLVGYLTNALEPVSFWKVVATKLALQEFKPLKNDAISFCKYVVELMRGFMTWEHAAEAASRSNTSNSSGRSGSRTSAAHSGGRRGGGRGGGDASAGQPGVSGQAGGDANNRTGRRSNGGRGGGRSGRGGAGGRAELETRLSDKEGLTAPRGRGSCLKCGSTQHQVLG</sequence>
<dbReference type="EMBL" id="QXFX01000273">
    <property type="protein sequence ID" value="KAE9122567.1"/>
    <property type="molecule type" value="Genomic_DNA"/>
</dbReference>
<dbReference type="Proteomes" id="UP000476176">
    <property type="component" value="Unassembled WGS sequence"/>
</dbReference>